<organism evidence="3">
    <name type="scientific">uncultured organism</name>
    <dbReference type="NCBI Taxonomy" id="155900"/>
    <lineage>
        <taxon>unclassified sequences</taxon>
        <taxon>environmental samples</taxon>
    </lineage>
</organism>
<reference evidence="3" key="1">
    <citation type="submission" date="2018-07" db="EMBL/GenBank/DDBJ databases">
        <title>Functional screening for triclosan resistance in a wastewater metagenome and isolates of Escherichia coli and Enterococcus spp. from a large Canadian healthcare region.</title>
        <authorList>
            <person name="Cameron A."/>
            <person name="Barbieri R."/>
            <person name="Read R.R."/>
            <person name="Church D.L."/>
            <person name="Adator E.H."/>
            <person name="McAllister T.A."/>
        </authorList>
    </citation>
    <scope>NUCLEOTIDE SEQUENCE</scope>
</reference>
<feature type="region of interest" description="Disordered" evidence="1">
    <location>
        <begin position="97"/>
        <end position="129"/>
    </location>
</feature>
<evidence type="ECO:0000256" key="1">
    <source>
        <dbReference type="SAM" id="MobiDB-lite"/>
    </source>
</evidence>
<name>A0A385FUV3_9ZZZZ</name>
<accession>A0A385FUV3</accession>
<evidence type="ECO:0000313" key="3">
    <source>
        <dbReference type="EMBL" id="AXV45387.1"/>
    </source>
</evidence>
<dbReference type="InterPro" id="IPR025392">
    <property type="entry name" value="DUF4124"/>
</dbReference>
<protein>
    <recommendedName>
        <fullName evidence="2">DUF4124 domain-containing protein</fullName>
    </recommendedName>
</protein>
<dbReference type="Pfam" id="PF13511">
    <property type="entry name" value="DUF4124"/>
    <property type="match status" value="1"/>
</dbReference>
<feature type="domain" description="DUF4124" evidence="2">
    <location>
        <begin position="11"/>
        <end position="62"/>
    </location>
</feature>
<gene>
    <name evidence="3" type="ORF">TRI23_00008</name>
</gene>
<sequence>MSPVLIITLGCLVAVTAPVVRADVYQCTRNGQVTFSDIPCSSDAKPLPLNIYTPSPEEVERATRQTREIEENLASGQKQRQIDALRAEMETKKLQMNREIAGDNNEQRATTTETSDLEGRIRSPGVQRVTRQYQNEMEALNKKINTLQQSK</sequence>
<proteinExistence type="predicted"/>
<dbReference type="AlphaFoldDB" id="A0A385FUV3"/>
<dbReference type="EMBL" id="MH687380">
    <property type="protein sequence ID" value="AXV45387.1"/>
    <property type="molecule type" value="Genomic_DNA"/>
</dbReference>
<evidence type="ECO:0000259" key="2">
    <source>
        <dbReference type="Pfam" id="PF13511"/>
    </source>
</evidence>